<organism evidence="2 3">
    <name type="scientific">Endozoicomonas numazuensis</name>
    <dbReference type="NCBI Taxonomy" id="1137799"/>
    <lineage>
        <taxon>Bacteria</taxon>
        <taxon>Pseudomonadati</taxon>
        <taxon>Pseudomonadota</taxon>
        <taxon>Gammaproteobacteria</taxon>
        <taxon>Oceanospirillales</taxon>
        <taxon>Endozoicomonadaceae</taxon>
        <taxon>Endozoicomonas</taxon>
    </lineage>
</organism>
<evidence type="ECO:0000313" key="3">
    <source>
        <dbReference type="Proteomes" id="UP000028073"/>
    </source>
</evidence>
<evidence type="ECO:0000313" key="2">
    <source>
        <dbReference type="EMBL" id="KEQ18122.1"/>
    </source>
</evidence>
<keyword evidence="3" id="KW-1185">Reference proteome</keyword>
<feature type="signal peptide" evidence="1">
    <location>
        <begin position="1"/>
        <end position="19"/>
    </location>
</feature>
<comment type="caution">
    <text evidence="2">The sequence shown here is derived from an EMBL/GenBank/DDBJ whole genome shotgun (WGS) entry which is preliminary data.</text>
</comment>
<dbReference type="Proteomes" id="UP000028073">
    <property type="component" value="Unassembled WGS sequence"/>
</dbReference>
<accession>A0A081NI49</accession>
<evidence type="ECO:0008006" key="4">
    <source>
        <dbReference type="Google" id="ProtNLM"/>
    </source>
</evidence>
<proteinExistence type="predicted"/>
<sequence>MQKVILLTGLLLLSFFSSAQTTEAGLGVSSLGAHIVFTNQMNDQFGLRLQLNGYSGSYEFKENGLTYEGDLKLGTVGVTMDWHPWENDFFVAMGAFYNGNQLDARAKSQNGVITINGTAYTTDQIGNLESEMKFGDVSPYLGAGFMGKIGQSDFYYGVDLGVLYQGEPDISLKTSSGSSITGLSENLAAEQKRVEDELSSFRWYPVLTLSLHYSF</sequence>
<dbReference type="eggNOG" id="COG4625">
    <property type="taxonomic scope" value="Bacteria"/>
</dbReference>
<evidence type="ECO:0000256" key="1">
    <source>
        <dbReference type="SAM" id="SignalP"/>
    </source>
</evidence>
<name>A0A081NI49_9GAMM</name>
<dbReference type="RefSeq" id="WP_034835210.1">
    <property type="nucleotide sequence ID" value="NZ_JOKH01000002.1"/>
</dbReference>
<dbReference type="Gene3D" id="2.40.160.170">
    <property type="match status" value="1"/>
</dbReference>
<reference evidence="2 3" key="1">
    <citation type="submission" date="2014-06" db="EMBL/GenBank/DDBJ databases">
        <title>Whole Genome Sequences of Three Symbiotic Endozoicomonas Bacteria.</title>
        <authorList>
            <person name="Neave M.J."/>
            <person name="Apprill A."/>
            <person name="Voolstra C.R."/>
        </authorList>
    </citation>
    <scope>NUCLEOTIDE SEQUENCE [LARGE SCALE GENOMIC DNA]</scope>
    <source>
        <strain evidence="2 3">DSM 25634</strain>
    </source>
</reference>
<gene>
    <name evidence="2" type="ORF">GZ78_11185</name>
</gene>
<protein>
    <recommendedName>
        <fullName evidence="4">Outer membrane protein beta-barrel domain-containing protein</fullName>
    </recommendedName>
</protein>
<dbReference type="AlphaFoldDB" id="A0A081NI49"/>
<dbReference type="EMBL" id="JOKH01000002">
    <property type="protein sequence ID" value="KEQ18122.1"/>
    <property type="molecule type" value="Genomic_DNA"/>
</dbReference>
<dbReference type="OrthoDB" id="517121at2"/>
<keyword evidence="1" id="KW-0732">Signal</keyword>
<feature type="chain" id="PRO_5001760919" description="Outer membrane protein beta-barrel domain-containing protein" evidence="1">
    <location>
        <begin position="20"/>
        <end position="215"/>
    </location>
</feature>